<evidence type="ECO:0000259" key="1">
    <source>
        <dbReference type="Pfam" id="PF13468"/>
    </source>
</evidence>
<dbReference type="SUPFAM" id="SSF54593">
    <property type="entry name" value="Glyoxalase/Bleomycin resistance protein/Dihydroxybiphenyl dioxygenase"/>
    <property type="match status" value="1"/>
</dbReference>
<keyword evidence="3" id="KW-1185">Reference proteome</keyword>
<organism evidence="2 3">
    <name type="scientific">Amycolatopsis endophytica</name>
    <dbReference type="NCBI Taxonomy" id="860233"/>
    <lineage>
        <taxon>Bacteria</taxon>
        <taxon>Bacillati</taxon>
        <taxon>Actinomycetota</taxon>
        <taxon>Actinomycetes</taxon>
        <taxon>Pseudonocardiales</taxon>
        <taxon>Pseudonocardiaceae</taxon>
        <taxon>Amycolatopsis</taxon>
    </lineage>
</organism>
<protein>
    <recommendedName>
        <fullName evidence="1">Glyoxalase-like domain-containing protein</fullName>
    </recommendedName>
</protein>
<evidence type="ECO:0000313" key="2">
    <source>
        <dbReference type="EMBL" id="NYI93371.1"/>
    </source>
</evidence>
<dbReference type="Proteomes" id="UP000549616">
    <property type="component" value="Unassembled WGS sequence"/>
</dbReference>
<dbReference type="Gene3D" id="3.10.180.10">
    <property type="entry name" value="2,3-Dihydroxybiphenyl 1,2-Dioxygenase, domain 1"/>
    <property type="match status" value="1"/>
</dbReference>
<evidence type="ECO:0000313" key="3">
    <source>
        <dbReference type="Proteomes" id="UP000549616"/>
    </source>
</evidence>
<accession>A0A853BFF6</accession>
<dbReference type="Pfam" id="PF13468">
    <property type="entry name" value="Glyoxalase_3"/>
    <property type="match status" value="1"/>
</dbReference>
<gene>
    <name evidence="2" type="ORF">HNR02_006746</name>
</gene>
<dbReference type="InterPro" id="IPR025870">
    <property type="entry name" value="Glyoxalase-like_dom"/>
</dbReference>
<dbReference type="EMBL" id="JACCFK010000002">
    <property type="protein sequence ID" value="NYI93371.1"/>
    <property type="molecule type" value="Genomic_DNA"/>
</dbReference>
<sequence length="229" mass="25267">MSRCSHVLVRVHDLHRAVADFRAAGFDVHYATDETKALHAHVWFADGPIIELLTTPRAARLLRLPLALMFGRGAGRRMVRWARQGEGFCDVAVLVADDDLDPTRKALRESGVATARAVRWTRTRPDGGRTRFRFCYPRRDRIPFFVTPYDPPQHPPETTHANGATALRTVVLGAASGDEPALRRLVGTDPGFRIEPADRTGVRAVELAGLREPPDPALLHGAVVLPATH</sequence>
<comment type="caution">
    <text evidence="2">The sequence shown here is derived from an EMBL/GenBank/DDBJ whole genome shotgun (WGS) entry which is preliminary data.</text>
</comment>
<name>A0A853BFF6_9PSEU</name>
<dbReference type="AlphaFoldDB" id="A0A853BFF6"/>
<proteinExistence type="predicted"/>
<dbReference type="RefSeq" id="WP_179777555.1">
    <property type="nucleotide sequence ID" value="NZ_JACCFK010000002.1"/>
</dbReference>
<feature type="domain" description="Glyoxalase-like" evidence="1">
    <location>
        <begin position="6"/>
        <end position="180"/>
    </location>
</feature>
<reference evidence="2 3" key="1">
    <citation type="submission" date="2020-07" db="EMBL/GenBank/DDBJ databases">
        <title>Sequencing the genomes of 1000 actinobacteria strains.</title>
        <authorList>
            <person name="Klenk H.-P."/>
        </authorList>
    </citation>
    <scope>NUCLEOTIDE SEQUENCE [LARGE SCALE GENOMIC DNA]</scope>
    <source>
        <strain evidence="2 3">DSM 104006</strain>
    </source>
</reference>
<dbReference type="InterPro" id="IPR029068">
    <property type="entry name" value="Glyas_Bleomycin-R_OHBP_Dase"/>
</dbReference>